<keyword evidence="1" id="KW-0812">Transmembrane</keyword>
<keyword evidence="2" id="KW-0732">Signal</keyword>
<keyword evidence="4" id="KW-1185">Reference proteome</keyword>
<dbReference type="Gene3D" id="2.40.40.10">
    <property type="entry name" value="RlpA-like domain"/>
    <property type="match status" value="1"/>
</dbReference>
<dbReference type="AlphaFoldDB" id="A0A5E4MK88"/>
<keyword evidence="1" id="KW-0472">Membrane</keyword>
<reference evidence="3 4" key="1">
    <citation type="submission" date="2019-08" db="EMBL/GenBank/DDBJ databases">
        <authorList>
            <person name="Alioto T."/>
            <person name="Alioto T."/>
            <person name="Gomez Garrido J."/>
        </authorList>
    </citation>
    <scope>NUCLEOTIDE SEQUENCE [LARGE SCALE GENOMIC DNA]</scope>
</reference>
<organism evidence="3 4">
    <name type="scientific">Cinara cedri</name>
    <dbReference type="NCBI Taxonomy" id="506608"/>
    <lineage>
        <taxon>Eukaryota</taxon>
        <taxon>Metazoa</taxon>
        <taxon>Ecdysozoa</taxon>
        <taxon>Arthropoda</taxon>
        <taxon>Hexapoda</taxon>
        <taxon>Insecta</taxon>
        <taxon>Pterygota</taxon>
        <taxon>Neoptera</taxon>
        <taxon>Paraneoptera</taxon>
        <taxon>Hemiptera</taxon>
        <taxon>Sternorrhyncha</taxon>
        <taxon>Aphidomorpha</taxon>
        <taxon>Aphidoidea</taxon>
        <taxon>Aphididae</taxon>
        <taxon>Lachninae</taxon>
        <taxon>Cinara</taxon>
    </lineage>
</organism>
<sequence length="223" mass="25200">MKISLIVVQVGLFVILSISEINCSEEQTTTACLEKYYRCNNDSECCSGNCFQPMGNIRFCFELTNIKLKTKKTIKKTIKKPVNTSEANIIFKDGLGLCSYKKSRNDEINASKNNTLIGTTLNIANSKLPLNTKLTLSRYDRTIEGTVNDQNTKENETVVELSEQAALDLGIKQEGIVYCQVNFLSADDTMYQQVNEHEQHCFMSPYGICFIYLFVIFCLWTSG</sequence>
<name>A0A5E4MK88_9HEMI</name>
<keyword evidence="1" id="KW-1133">Transmembrane helix</keyword>
<evidence type="ECO:0000313" key="4">
    <source>
        <dbReference type="Proteomes" id="UP000325440"/>
    </source>
</evidence>
<accession>A0A5E4MK88</accession>
<feature type="signal peptide" evidence="2">
    <location>
        <begin position="1"/>
        <end position="19"/>
    </location>
</feature>
<evidence type="ECO:0000256" key="1">
    <source>
        <dbReference type="SAM" id="Phobius"/>
    </source>
</evidence>
<feature type="transmembrane region" description="Helical" evidence="1">
    <location>
        <begin position="202"/>
        <end position="220"/>
    </location>
</feature>
<dbReference type="EMBL" id="CABPRJ010000951">
    <property type="protein sequence ID" value="VVC31882.1"/>
    <property type="molecule type" value="Genomic_DNA"/>
</dbReference>
<protein>
    <submittedName>
        <fullName evidence="3">RlpA-like protein, double-psi beta-barrel domain</fullName>
    </submittedName>
</protein>
<gene>
    <name evidence="3" type="ORF">CINCED_3A005451</name>
</gene>
<dbReference type="Proteomes" id="UP000325440">
    <property type="component" value="Unassembled WGS sequence"/>
</dbReference>
<feature type="chain" id="PRO_5022764855" evidence="2">
    <location>
        <begin position="20"/>
        <end position="223"/>
    </location>
</feature>
<proteinExistence type="predicted"/>
<dbReference type="InterPro" id="IPR036908">
    <property type="entry name" value="RlpA-like_sf"/>
</dbReference>
<evidence type="ECO:0000313" key="3">
    <source>
        <dbReference type="EMBL" id="VVC31882.1"/>
    </source>
</evidence>
<evidence type="ECO:0000256" key="2">
    <source>
        <dbReference type="SAM" id="SignalP"/>
    </source>
</evidence>
<dbReference type="OrthoDB" id="6621030at2759"/>